<organism evidence="3 4">
    <name type="scientific">Berryella wangjianweii</name>
    <dbReference type="NCBI Taxonomy" id="2734634"/>
    <lineage>
        <taxon>Bacteria</taxon>
        <taxon>Bacillati</taxon>
        <taxon>Actinomycetota</taxon>
        <taxon>Coriobacteriia</taxon>
        <taxon>Eggerthellales</taxon>
        <taxon>Eggerthellaceae</taxon>
        <taxon>Berryella</taxon>
    </lineage>
</organism>
<evidence type="ECO:0000313" key="3">
    <source>
        <dbReference type="EMBL" id="QKF07251.1"/>
    </source>
</evidence>
<keyword evidence="2" id="KW-0472">Membrane</keyword>
<evidence type="ECO:0000256" key="1">
    <source>
        <dbReference type="SAM" id="MobiDB-lite"/>
    </source>
</evidence>
<feature type="transmembrane region" description="Helical" evidence="2">
    <location>
        <begin position="35"/>
        <end position="53"/>
    </location>
</feature>
<dbReference type="EMBL" id="CP053716">
    <property type="protein sequence ID" value="QKF07251.1"/>
    <property type="molecule type" value="Genomic_DNA"/>
</dbReference>
<feature type="transmembrane region" description="Helical" evidence="2">
    <location>
        <begin position="128"/>
        <end position="148"/>
    </location>
</feature>
<keyword evidence="4" id="KW-1185">Reference proteome</keyword>
<dbReference type="AlphaFoldDB" id="A0A6M8J297"/>
<accession>A0A6M8J297</accession>
<dbReference type="Proteomes" id="UP000503297">
    <property type="component" value="Chromosome"/>
</dbReference>
<name>A0A6M8J297_9ACTN</name>
<evidence type="ECO:0000256" key="2">
    <source>
        <dbReference type="SAM" id="Phobius"/>
    </source>
</evidence>
<feature type="compositionally biased region" description="Low complexity" evidence="1">
    <location>
        <begin position="301"/>
        <end position="316"/>
    </location>
</feature>
<feature type="transmembrane region" description="Helical" evidence="2">
    <location>
        <begin position="160"/>
        <end position="185"/>
    </location>
</feature>
<feature type="transmembrane region" description="Helical" evidence="2">
    <location>
        <begin position="206"/>
        <end position="231"/>
    </location>
</feature>
<feature type="transmembrane region" description="Helical" evidence="2">
    <location>
        <begin position="89"/>
        <end position="108"/>
    </location>
</feature>
<feature type="compositionally biased region" description="Polar residues" evidence="1">
    <location>
        <begin position="362"/>
        <end position="376"/>
    </location>
</feature>
<proteinExistence type="predicted"/>
<reference evidence="4" key="1">
    <citation type="submission" date="2020-05" db="EMBL/GenBank/DDBJ databases">
        <title>Novel species in genus Nocardioides.</title>
        <authorList>
            <person name="Zhang G."/>
        </authorList>
    </citation>
    <scope>NUCLEOTIDE SEQUENCE [LARGE SCALE GENOMIC DNA]</scope>
    <source>
        <strain evidence="4">zg-1050</strain>
    </source>
</reference>
<evidence type="ECO:0000313" key="4">
    <source>
        <dbReference type="Proteomes" id="UP000503297"/>
    </source>
</evidence>
<feature type="transmembrane region" description="Helical" evidence="2">
    <location>
        <begin position="12"/>
        <end position="28"/>
    </location>
</feature>
<protein>
    <submittedName>
        <fullName evidence="3">Uncharacterized protein</fullName>
    </submittedName>
</protein>
<feature type="region of interest" description="Disordered" evidence="1">
    <location>
        <begin position="283"/>
        <end position="379"/>
    </location>
</feature>
<gene>
    <name evidence="3" type="ORF">HLV38_03290</name>
</gene>
<keyword evidence="2" id="KW-1133">Transmembrane helix</keyword>
<keyword evidence="2" id="KW-0812">Transmembrane</keyword>
<feature type="compositionally biased region" description="Polar residues" evidence="1">
    <location>
        <begin position="323"/>
        <end position="338"/>
    </location>
</feature>
<dbReference type="RefSeq" id="WP_173164257.1">
    <property type="nucleotide sequence ID" value="NZ_CP053716.1"/>
</dbReference>
<dbReference type="KEGG" id="bwa:HLV38_03290"/>
<feature type="transmembrane region" description="Helical" evidence="2">
    <location>
        <begin position="251"/>
        <end position="273"/>
    </location>
</feature>
<sequence>MLSFMPGYIPDIVQAAPFALAFCLLCVRPLRAFPVAFYAPITVLVAAISIPAFCKTAMGPAAPAAIVQMGSALDTAQRAMPLFGDMVDLLTSAVTGVWLYLVVMFIGVMHKGPIVRRLFTVRSELSILGGIIVFGHVLRVIALPTYFMSEQFRAVWGTPALYLMFAATVVVGIALTVLFVVPWVTSFRFIRRRIKGSTWKKVQKTAYPFMYLMLLQGALLGMGHAALGYPFDTQQSLYRLMGNPADFVTNHAQYVGQAWVYLFLIGLYTALLVRRQLERHERRAARAGNAPMDGTALATNADSASPDADGSAACDSPKPQADPASTASEGTDTSTQGEAQGRPAAEPVQADDPAQVDGSEGSPAQPNPHNAESCTPTAAVRAVAQTMRLTGHGGTMAGDAALGTSQA</sequence>